<gene>
    <name evidence="3" type="ORF">FDP08_02605</name>
</gene>
<dbReference type="PROSITE" id="PS51257">
    <property type="entry name" value="PROKAR_LIPOPROTEIN"/>
    <property type="match status" value="1"/>
</dbReference>
<evidence type="ECO:0008006" key="5">
    <source>
        <dbReference type="Google" id="ProtNLM"/>
    </source>
</evidence>
<dbReference type="EMBL" id="SZYH01000001">
    <property type="protein sequence ID" value="TKV67056.1"/>
    <property type="molecule type" value="Genomic_DNA"/>
</dbReference>
<feature type="signal peptide" evidence="2">
    <location>
        <begin position="1"/>
        <end position="22"/>
    </location>
</feature>
<protein>
    <recommendedName>
        <fullName evidence="5">Transferrin-binding protein B C-lobe/N-lobe beta barrel domain-containing protein</fullName>
    </recommendedName>
</protein>
<evidence type="ECO:0000256" key="1">
    <source>
        <dbReference type="SAM" id="MobiDB-lite"/>
    </source>
</evidence>
<evidence type="ECO:0000313" key="4">
    <source>
        <dbReference type="Proteomes" id="UP000308488"/>
    </source>
</evidence>
<proteinExistence type="predicted"/>
<evidence type="ECO:0000256" key="2">
    <source>
        <dbReference type="SAM" id="SignalP"/>
    </source>
</evidence>
<organism evidence="3 4">
    <name type="scientific">Marinobacter panjinensis</name>
    <dbReference type="NCBI Taxonomy" id="2576384"/>
    <lineage>
        <taxon>Bacteria</taxon>
        <taxon>Pseudomonadati</taxon>
        <taxon>Pseudomonadota</taxon>
        <taxon>Gammaproteobacteria</taxon>
        <taxon>Pseudomonadales</taxon>
        <taxon>Marinobacteraceae</taxon>
        <taxon>Marinobacter</taxon>
    </lineage>
</organism>
<keyword evidence="2" id="KW-0732">Signal</keyword>
<dbReference type="RefSeq" id="WP_137434476.1">
    <property type="nucleotide sequence ID" value="NZ_JANRHC010000005.1"/>
</dbReference>
<comment type="caution">
    <text evidence="3">The sequence shown here is derived from an EMBL/GenBank/DDBJ whole genome shotgun (WGS) entry which is preliminary data.</text>
</comment>
<evidence type="ECO:0000313" key="3">
    <source>
        <dbReference type="EMBL" id="TKV67056.1"/>
    </source>
</evidence>
<feature type="region of interest" description="Disordered" evidence="1">
    <location>
        <begin position="30"/>
        <end position="55"/>
    </location>
</feature>
<name>A0A4U6R426_9GAMM</name>
<keyword evidence="4" id="KW-1185">Reference proteome</keyword>
<accession>A0A4U6R426</accession>
<dbReference type="Proteomes" id="UP000308488">
    <property type="component" value="Unassembled WGS sequence"/>
</dbReference>
<reference evidence="3 4" key="1">
    <citation type="submission" date="2019-05" db="EMBL/GenBank/DDBJ databases">
        <title>Marinobacter panjinensis sp. nov., a moderately halophilic bacterium isolated from sea tidal flat environment.</title>
        <authorList>
            <person name="Yang W."/>
            <person name="An M."/>
            <person name="He W."/>
            <person name="Luo X."/>
            <person name="Zhu L."/>
            <person name="Chen G."/>
            <person name="Zhang Y."/>
            <person name="Wang Y."/>
        </authorList>
    </citation>
    <scope>NUCLEOTIDE SEQUENCE [LARGE SCALE GENOMIC DNA]</scope>
    <source>
        <strain evidence="3 4">PJ-16</strain>
    </source>
</reference>
<sequence length="305" mass="32035">MLKLPENTLTRFSLVIATLSLAACGGGGSGSTTVVSESNPGGDTPVDTSSGSDDFSGTEVQDYFVGDTAILKAGVFSAMVTYVNDNPPPVDGVMLLSPTGNYTFIMDTDWNTSFKANIVQGTLTSDGISDSGFYDIEGPVVEYELFDEWFRTPETSDKKATIVGVVPSDDNDSAFLDTGTRVEEIAINRDPVSDLSLSFAQIQGIYESTAGPDPQIIIDGDGGINGVDRGCIIEGQITIPVAAVNVYELSYKASGCTNLDEATGEERDGDYLGIGTFTPASSEGEGSIEFAASNGKIAFYFAGTR</sequence>
<feature type="chain" id="PRO_5020204920" description="Transferrin-binding protein B C-lobe/N-lobe beta barrel domain-containing protein" evidence="2">
    <location>
        <begin position="23"/>
        <end position="305"/>
    </location>
</feature>
<dbReference type="OrthoDB" id="6372241at2"/>
<dbReference type="AlphaFoldDB" id="A0A4U6R426"/>